<evidence type="ECO:0000313" key="2">
    <source>
        <dbReference type="Proteomes" id="UP000054538"/>
    </source>
</evidence>
<evidence type="ECO:0000313" key="1">
    <source>
        <dbReference type="EMBL" id="KIK93825.1"/>
    </source>
</evidence>
<dbReference type="AlphaFoldDB" id="A0A0D0E7A2"/>
<gene>
    <name evidence="1" type="ORF">PAXRUDRAFT_144174</name>
</gene>
<sequence length="146" mass="16333">MRSAVATSLQPPCPHIPRIPKLSSCIKPSSHRPSILTSNCLLLWTTPAGLEWQKGLKSKLLDSSVFKLFQVMIWSLDLDTRSNYGAGLLWFTQYYDSCNIPEGDHMPTSESLISAFTTSHTATASDKTLNNWLEGLHFWHIVNNAT</sequence>
<dbReference type="HOGENOM" id="CLU_003292_7_1_1"/>
<accession>A0A0D0E7A2</accession>
<dbReference type="InParanoid" id="A0A0D0E7A2"/>
<name>A0A0D0E7A2_9AGAM</name>
<proteinExistence type="predicted"/>
<dbReference type="STRING" id="930991.A0A0D0E7A2"/>
<dbReference type="Proteomes" id="UP000054538">
    <property type="component" value="Unassembled WGS sequence"/>
</dbReference>
<protein>
    <submittedName>
        <fullName evidence="1">Uncharacterized protein</fullName>
    </submittedName>
</protein>
<organism evidence="1 2">
    <name type="scientific">Paxillus rubicundulus Ve08.2h10</name>
    <dbReference type="NCBI Taxonomy" id="930991"/>
    <lineage>
        <taxon>Eukaryota</taxon>
        <taxon>Fungi</taxon>
        <taxon>Dikarya</taxon>
        <taxon>Basidiomycota</taxon>
        <taxon>Agaricomycotina</taxon>
        <taxon>Agaricomycetes</taxon>
        <taxon>Agaricomycetidae</taxon>
        <taxon>Boletales</taxon>
        <taxon>Paxilineae</taxon>
        <taxon>Paxillaceae</taxon>
        <taxon>Paxillus</taxon>
    </lineage>
</organism>
<reference evidence="2" key="2">
    <citation type="submission" date="2015-01" db="EMBL/GenBank/DDBJ databases">
        <title>Evolutionary Origins and Diversification of the Mycorrhizal Mutualists.</title>
        <authorList>
            <consortium name="DOE Joint Genome Institute"/>
            <consortium name="Mycorrhizal Genomics Consortium"/>
            <person name="Kohler A."/>
            <person name="Kuo A."/>
            <person name="Nagy L.G."/>
            <person name="Floudas D."/>
            <person name="Copeland A."/>
            <person name="Barry K.W."/>
            <person name="Cichocki N."/>
            <person name="Veneault-Fourrey C."/>
            <person name="LaButti K."/>
            <person name="Lindquist E.A."/>
            <person name="Lipzen A."/>
            <person name="Lundell T."/>
            <person name="Morin E."/>
            <person name="Murat C."/>
            <person name="Riley R."/>
            <person name="Ohm R."/>
            <person name="Sun H."/>
            <person name="Tunlid A."/>
            <person name="Henrissat B."/>
            <person name="Grigoriev I.V."/>
            <person name="Hibbett D.S."/>
            <person name="Martin F."/>
        </authorList>
    </citation>
    <scope>NUCLEOTIDE SEQUENCE [LARGE SCALE GENOMIC DNA]</scope>
    <source>
        <strain evidence="2">Ve08.2h10</strain>
    </source>
</reference>
<dbReference type="EMBL" id="KN825151">
    <property type="protein sequence ID" value="KIK93825.1"/>
    <property type="molecule type" value="Genomic_DNA"/>
</dbReference>
<reference evidence="1 2" key="1">
    <citation type="submission" date="2014-04" db="EMBL/GenBank/DDBJ databases">
        <authorList>
            <consortium name="DOE Joint Genome Institute"/>
            <person name="Kuo A."/>
            <person name="Kohler A."/>
            <person name="Jargeat P."/>
            <person name="Nagy L.G."/>
            <person name="Floudas D."/>
            <person name="Copeland A."/>
            <person name="Barry K.W."/>
            <person name="Cichocki N."/>
            <person name="Veneault-Fourrey C."/>
            <person name="LaButti K."/>
            <person name="Lindquist E.A."/>
            <person name="Lipzen A."/>
            <person name="Lundell T."/>
            <person name="Morin E."/>
            <person name="Murat C."/>
            <person name="Sun H."/>
            <person name="Tunlid A."/>
            <person name="Henrissat B."/>
            <person name="Grigoriev I.V."/>
            <person name="Hibbett D.S."/>
            <person name="Martin F."/>
            <person name="Nordberg H.P."/>
            <person name="Cantor M.N."/>
            <person name="Hua S.X."/>
        </authorList>
    </citation>
    <scope>NUCLEOTIDE SEQUENCE [LARGE SCALE GENOMIC DNA]</scope>
    <source>
        <strain evidence="1 2">Ve08.2h10</strain>
    </source>
</reference>
<keyword evidence="2" id="KW-1185">Reference proteome</keyword>
<dbReference type="OrthoDB" id="3266428at2759"/>